<name>A0A7W6RHV8_9PROT</name>
<dbReference type="AlphaFoldDB" id="A0A7W6RHV8"/>
<gene>
    <name evidence="1" type="ORF">GGD89_003839</name>
</gene>
<feature type="non-terminal residue" evidence="1">
    <location>
        <position position="45"/>
    </location>
</feature>
<proteinExistence type="predicted"/>
<dbReference type="Proteomes" id="UP000554286">
    <property type="component" value="Unassembled WGS sequence"/>
</dbReference>
<evidence type="ECO:0000313" key="2">
    <source>
        <dbReference type="Proteomes" id="UP000554286"/>
    </source>
</evidence>
<dbReference type="Gene3D" id="3.40.50.300">
    <property type="entry name" value="P-loop containing nucleotide triphosphate hydrolases"/>
    <property type="match status" value="1"/>
</dbReference>
<organism evidence="1 2">
    <name type="scientific">Roseospira visakhapatnamensis</name>
    <dbReference type="NCBI Taxonomy" id="390880"/>
    <lineage>
        <taxon>Bacteria</taxon>
        <taxon>Pseudomonadati</taxon>
        <taxon>Pseudomonadota</taxon>
        <taxon>Alphaproteobacteria</taxon>
        <taxon>Rhodospirillales</taxon>
        <taxon>Rhodospirillaceae</taxon>
        <taxon>Roseospira</taxon>
    </lineage>
</organism>
<sequence>MAAIHMTLQGKGGVGKSFIASLLAQHFLARGQAPICLDTDPVNQT</sequence>
<accession>A0A7W6RHV8</accession>
<comment type="caution">
    <text evidence="1">The sequence shown here is derived from an EMBL/GenBank/DDBJ whole genome shotgun (WGS) entry which is preliminary data.</text>
</comment>
<dbReference type="SUPFAM" id="SSF52540">
    <property type="entry name" value="P-loop containing nucleoside triphosphate hydrolases"/>
    <property type="match status" value="1"/>
</dbReference>
<dbReference type="InterPro" id="IPR027417">
    <property type="entry name" value="P-loop_NTPase"/>
</dbReference>
<protein>
    <submittedName>
        <fullName evidence="1">CO dehydrogenase nickel-insertion accessory protein CooC1</fullName>
    </submittedName>
</protein>
<evidence type="ECO:0000313" key="1">
    <source>
        <dbReference type="EMBL" id="MBB4268183.1"/>
    </source>
</evidence>
<keyword evidence="2" id="KW-1185">Reference proteome</keyword>
<reference evidence="1 2" key="1">
    <citation type="submission" date="2020-08" db="EMBL/GenBank/DDBJ databases">
        <title>Genome sequencing of Purple Non-Sulfur Bacteria from various extreme environments.</title>
        <authorList>
            <person name="Mayer M."/>
        </authorList>
    </citation>
    <scope>NUCLEOTIDE SEQUENCE [LARGE SCALE GENOMIC DNA]</scope>
    <source>
        <strain evidence="1 2">JA131</strain>
    </source>
</reference>
<dbReference type="EMBL" id="JACIGK010000058">
    <property type="protein sequence ID" value="MBB4268183.1"/>
    <property type="molecule type" value="Genomic_DNA"/>
</dbReference>